<proteinExistence type="predicted"/>
<dbReference type="InterPro" id="IPR035914">
    <property type="entry name" value="Sperma_CUB_dom_sf"/>
</dbReference>
<protein>
    <submittedName>
        <fullName evidence="3">CUB domain-containing protein</fullName>
    </submittedName>
</protein>
<dbReference type="AlphaFoldDB" id="A0A183I8P7"/>
<dbReference type="STRING" id="387005.A0A183I8P7"/>
<organism evidence="3">
    <name type="scientific">Onchocerca flexuosa</name>
    <dbReference type="NCBI Taxonomy" id="387005"/>
    <lineage>
        <taxon>Eukaryota</taxon>
        <taxon>Metazoa</taxon>
        <taxon>Ecdysozoa</taxon>
        <taxon>Nematoda</taxon>
        <taxon>Chromadorea</taxon>
        <taxon>Rhabditida</taxon>
        <taxon>Spirurina</taxon>
        <taxon>Spiruromorpha</taxon>
        <taxon>Filarioidea</taxon>
        <taxon>Onchocercidae</taxon>
        <taxon>Onchocerca</taxon>
    </lineage>
</organism>
<reference evidence="1 2" key="2">
    <citation type="submission" date="2018-11" db="EMBL/GenBank/DDBJ databases">
        <authorList>
            <consortium name="Pathogen Informatics"/>
        </authorList>
    </citation>
    <scope>NUCLEOTIDE SEQUENCE [LARGE SCALE GENOMIC DNA]</scope>
</reference>
<dbReference type="SUPFAM" id="SSF49854">
    <property type="entry name" value="Spermadhesin, CUB domain"/>
    <property type="match status" value="1"/>
</dbReference>
<dbReference type="EMBL" id="UZAJ01044121">
    <property type="protein sequence ID" value="VDP27323.1"/>
    <property type="molecule type" value="Genomic_DNA"/>
</dbReference>
<evidence type="ECO:0000313" key="1">
    <source>
        <dbReference type="EMBL" id="VDP27323.1"/>
    </source>
</evidence>
<name>A0A183I8P7_9BILA</name>
<sequence>MGNYGYNDEMSYCHWWIEAGKNDIIEVKVESISGTCSEGCIYGGIEIKAGSDKRLTGYRYFILFFLVSILKKKSGCKLQNCNISWDS</sequence>
<keyword evidence="2" id="KW-1185">Reference proteome</keyword>
<dbReference type="Proteomes" id="UP000267606">
    <property type="component" value="Unassembled WGS sequence"/>
</dbReference>
<evidence type="ECO:0000313" key="3">
    <source>
        <dbReference type="WBParaSite" id="OFLC_0001612201-mRNA-1"/>
    </source>
</evidence>
<evidence type="ECO:0000313" key="2">
    <source>
        <dbReference type="Proteomes" id="UP000267606"/>
    </source>
</evidence>
<reference evidence="3" key="1">
    <citation type="submission" date="2016-06" db="UniProtKB">
        <authorList>
            <consortium name="WormBaseParasite"/>
        </authorList>
    </citation>
    <scope>IDENTIFICATION</scope>
</reference>
<accession>A0A183I8P7</accession>
<gene>
    <name evidence="1" type="ORF">OFLC_LOCUS16110</name>
</gene>
<dbReference type="WBParaSite" id="OFLC_0001612201-mRNA-1">
    <property type="protein sequence ID" value="OFLC_0001612201-mRNA-1"/>
    <property type="gene ID" value="OFLC_0001612201"/>
</dbReference>